<dbReference type="Gene3D" id="3.40.50.11850">
    <property type="entry name" value="Diphthamide synthesis DPH1/DPH2 domain 2"/>
    <property type="match status" value="1"/>
</dbReference>
<dbReference type="PIRSF" id="PIRSF004967">
    <property type="entry name" value="DPH1"/>
    <property type="match status" value="1"/>
</dbReference>
<comment type="similarity">
    <text evidence="3">Belongs to the DPH1/DPH2 family. DPH1 subfamily.</text>
</comment>
<dbReference type="FunFam" id="3.40.50.11840:FF:000001">
    <property type="entry name" value="2-(3-amino-3-carboxypropyl)histidine synthase subunit 1"/>
    <property type="match status" value="1"/>
</dbReference>
<evidence type="ECO:0000256" key="2">
    <source>
        <dbReference type="ARBA" id="ARBA00005156"/>
    </source>
</evidence>
<evidence type="ECO:0000256" key="9">
    <source>
        <dbReference type="ARBA" id="ARBA00023004"/>
    </source>
</evidence>
<comment type="catalytic activity">
    <reaction evidence="14">
        <text>L-histidyl-[translation elongation factor 2] + S-adenosyl-L-methionine = 2-[(3S)-amino-3-carboxypropyl]-L-histidyl-[translation elongation factor 2] + S-methyl-5'-thioadenosine + H(+)</text>
        <dbReference type="Rhea" id="RHEA:36783"/>
        <dbReference type="Rhea" id="RHEA-COMP:9748"/>
        <dbReference type="Rhea" id="RHEA-COMP:9749"/>
        <dbReference type="ChEBI" id="CHEBI:15378"/>
        <dbReference type="ChEBI" id="CHEBI:17509"/>
        <dbReference type="ChEBI" id="CHEBI:29979"/>
        <dbReference type="ChEBI" id="CHEBI:59789"/>
        <dbReference type="ChEBI" id="CHEBI:73995"/>
        <dbReference type="EC" id="2.5.1.108"/>
    </reaction>
</comment>
<comment type="pathway">
    <text evidence="2">Protein modification; peptidyl-diphthamide biosynthesis.</text>
</comment>
<name>A0A9P6NSZ2_9BASI</name>
<evidence type="ECO:0000256" key="11">
    <source>
        <dbReference type="ARBA" id="ARBA00031690"/>
    </source>
</evidence>
<comment type="cofactor">
    <cofactor evidence="1">
        <name>[4Fe-4S] cluster</name>
        <dbReference type="ChEBI" id="CHEBI:49883"/>
    </cofactor>
</comment>
<dbReference type="InterPro" id="IPR042264">
    <property type="entry name" value="DPH1/DPH2_2"/>
</dbReference>
<evidence type="ECO:0000256" key="13">
    <source>
        <dbReference type="ARBA" id="ARBA00032789"/>
    </source>
</evidence>
<evidence type="ECO:0000256" key="10">
    <source>
        <dbReference type="ARBA" id="ARBA00023014"/>
    </source>
</evidence>
<keyword evidence="8" id="KW-0479">Metal-binding</keyword>
<evidence type="ECO:0000256" key="8">
    <source>
        <dbReference type="ARBA" id="ARBA00022723"/>
    </source>
</evidence>
<dbReference type="PANTHER" id="PTHR10762">
    <property type="entry name" value="DIPHTHAMIDE BIOSYNTHESIS PROTEIN"/>
    <property type="match status" value="1"/>
</dbReference>
<sequence length="538" mass="59279">MPQLTTSHNALPETKSEKSQNAESSRPTPEKTPRRRFVGKGGPAINNRSGSQSAVCGPHQIPTSILEDKLLNAAIAELLPQNYNFEVLKTVAQVIRHKIKVLGLQMPEGLLQWSLVLSDLFRKFCPDCEDVVVLGDVTYGACCVDDYTARSLGCEMLVHYGHSCLIPVDQTSIKTLYVFVEIGIDRSHLRDTVRANFPMCLPQQDCRQSDASNNKGANPIEIALEDGPCNSRPTSTDVHLAVVGTVQFVAAVQGLKTDLERPPPLPNVMERLKITNLPHDSQTGIRPLPSLAPVQFRVTVPQVKPLSPGEILGCTAPKLDVDVDAILYVGDGRFHLESIMIANPNIPAFRYDPYEKRITEEGYDHRQMRQLRGRSIQKAIASLNEVRTPAVSGQSDISKSWAIVIGTLGRQGSLNVVNSLSTGLRARTGDRDQIPVPILISELSPQKLNLFKEDIGIFVQTSCPRLSIDWGESFEIPLLNPYEAKVSLGQARGYVGMGDDGADHLENYPMDFYADNSLGDWTPRYGKGVKTVRIPKTR</sequence>
<evidence type="ECO:0000256" key="1">
    <source>
        <dbReference type="ARBA" id="ARBA00001966"/>
    </source>
</evidence>
<dbReference type="NCBIfam" id="TIGR00322">
    <property type="entry name" value="diphth2_R"/>
    <property type="match status" value="2"/>
</dbReference>
<keyword evidence="6" id="KW-0808">Transferase</keyword>
<evidence type="ECO:0000256" key="14">
    <source>
        <dbReference type="ARBA" id="ARBA00048403"/>
    </source>
</evidence>
<evidence type="ECO:0000256" key="3">
    <source>
        <dbReference type="ARBA" id="ARBA00010173"/>
    </source>
</evidence>
<dbReference type="AlphaFoldDB" id="A0A9P6NSZ2"/>
<dbReference type="InterPro" id="IPR042263">
    <property type="entry name" value="DPH1/DPH2_1"/>
</dbReference>
<keyword evidence="10" id="KW-0411">Iron-sulfur</keyword>
<dbReference type="InterPro" id="IPR042265">
    <property type="entry name" value="DPH1/DPH2_3"/>
</dbReference>
<evidence type="ECO:0000256" key="12">
    <source>
        <dbReference type="ARBA" id="ARBA00032574"/>
    </source>
</evidence>
<gene>
    <name evidence="17" type="ORF">CROQUDRAFT_653274</name>
</gene>
<dbReference type="InterPro" id="IPR016435">
    <property type="entry name" value="DPH1/DPH2"/>
</dbReference>
<evidence type="ECO:0000256" key="15">
    <source>
        <dbReference type="ARBA" id="ARBA00060338"/>
    </source>
</evidence>
<comment type="caution">
    <text evidence="17">The sequence shown here is derived from an EMBL/GenBank/DDBJ whole genome shotgun (WGS) entry which is preliminary data.</text>
</comment>
<dbReference type="GO" id="GO:0046872">
    <property type="term" value="F:metal ion binding"/>
    <property type="evidence" value="ECO:0007669"/>
    <property type="project" value="UniProtKB-KW"/>
</dbReference>
<dbReference type="PANTHER" id="PTHR10762:SF1">
    <property type="entry name" value="2-(3-AMINO-3-CARBOXYPROPYL)HISTIDINE SYNTHASE SUBUNIT 1"/>
    <property type="match status" value="1"/>
</dbReference>
<evidence type="ECO:0000256" key="16">
    <source>
        <dbReference type="SAM" id="MobiDB-lite"/>
    </source>
</evidence>
<dbReference type="Gene3D" id="3.40.50.11840">
    <property type="entry name" value="Diphthamide synthesis DPH1/DPH2 domain 1"/>
    <property type="match status" value="1"/>
</dbReference>
<protein>
    <recommendedName>
        <fullName evidence="5">2-(3-amino-3-carboxypropyl)histidine synthase subunit 1</fullName>
        <ecNumber evidence="4">2.5.1.108</ecNumber>
    </recommendedName>
    <alternativeName>
        <fullName evidence="12">Diphthamide biosynthesis protein 1</fullName>
    </alternativeName>
    <alternativeName>
        <fullName evidence="13">Diphtheria toxin resistance protein 1</fullName>
    </alternativeName>
    <alternativeName>
        <fullName evidence="11">S-adenosyl-L-methionine:L-histidine 3-amino-3-carboxypropyltransferase 1</fullName>
    </alternativeName>
</protein>
<evidence type="ECO:0000256" key="6">
    <source>
        <dbReference type="ARBA" id="ARBA00022679"/>
    </source>
</evidence>
<dbReference type="GO" id="GO:0017183">
    <property type="term" value="P:protein histidyl modification to diphthamide"/>
    <property type="evidence" value="ECO:0007669"/>
    <property type="project" value="InterPro"/>
</dbReference>
<keyword evidence="9" id="KW-0408">Iron</keyword>
<reference evidence="17" key="1">
    <citation type="submission" date="2013-11" db="EMBL/GenBank/DDBJ databases">
        <title>Genome sequence of the fusiform rust pathogen reveals effectors for host alternation and coevolution with pine.</title>
        <authorList>
            <consortium name="DOE Joint Genome Institute"/>
            <person name="Smith K."/>
            <person name="Pendleton A."/>
            <person name="Kubisiak T."/>
            <person name="Anderson C."/>
            <person name="Salamov A."/>
            <person name="Aerts A."/>
            <person name="Riley R."/>
            <person name="Clum A."/>
            <person name="Lindquist E."/>
            <person name="Ence D."/>
            <person name="Campbell M."/>
            <person name="Kronenberg Z."/>
            <person name="Feau N."/>
            <person name="Dhillon B."/>
            <person name="Hamelin R."/>
            <person name="Burleigh J."/>
            <person name="Smith J."/>
            <person name="Yandell M."/>
            <person name="Nelson C."/>
            <person name="Grigoriev I."/>
            <person name="Davis J."/>
        </authorList>
    </citation>
    <scope>NUCLEOTIDE SEQUENCE</scope>
    <source>
        <strain evidence="17">G11</strain>
    </source>
</reference>
<feature type="region of interest" description="Disordered" evidence="16">
    <location>
        <begin position="1"/>
        <end position="56"/>
    </location>
</feature>
<dbReference type="SFLD" id="SFLDS00032">
    <property type="entry name" value="Radical_SAM_3-amino-3-carboxyp"/>
    <property type="match status" value="1"/>
</dbReference>
<proteinExistence type="inferred from homology"/>
<dbReference type="Proteomes" id="UP000886653">
    <property type="component" value="Unassembled WGS sequence"/>
</dbReference>
<dbReference type="Pfam" id="PF01866">
    <property type="entry name" value="Diphthamide_syn"/>
    <property type="match status" value="2"/>
</dbReference>
<dbReference type="GO" id="GO:0051536">
    <property type="term" value="F:iron-sulfur cluster binding"/>
    <property type="evidence" value="ECO:0007669"/>
    <property type="project" value="UniProtKB-KW"/>
</dbReference>
<evidence type="ECO:0000313" key="18">
    <source>
        <dbReference type="Proteomes" id="UP000886653"/>
    </source>
</evidence>
<dbReference type="EMBL" id="MU167225">
    <property type="protein sequence ID" value="KAG0149718.1"/>
    <property type="molecule type" value="Genomic_DNA"/>
</dbReference>
<evidence type="ECO:0000256" key="7">
    <source>
        <dbReference type="ARBA" id="ARBA00022691"/>
    </source>
</evidence>
<dbReference type="Gene3D" id="3.40.50.11860">
    <property type="entry name" value="Diphthamide synthesis DPH1/DPH2 domain 3"/>
    <property type="match status" value="1"/>
</dbReference>
<keyword evidence="18" id="KW-1185">Reference proteome</keyword>
<evidence type="ECO:0000256" key="4">
    <source>
        <dbReference type="ARBA" id="ARBA00012221"/>
    </source>
</evidence>
<dbReference type="EC" id="2.5.1.108" evidence="4"/>
<evidence type="ECO:0000256" key="5">
    <source>
        <dbReference type="ARBA" id="ARBA00021915"/>
    </source>
</evidence>
<dbReference type="GO" id="GO:0090560">
    <property type="term" value="F:2-(3-amino-3-carboxypropyl)histidine synthase activity"/>
    <property type="evidence" value="ECO:0007669"/>
    <property type="project" value="UniProtKB-EC"/>
</dbReference>
<dbReference type="InterPro" id="IPR035435">
    <property type="entry name" value="DPH1/DPH2_euk_archaea"/>
</dbReference>
<comment type="function">
    <text evidence="15">Catalyzes the first step of diphthamide biosynthesis, a post-translational modification of histidine which occurs in elongation factor 2. DPH1 and DPH2 transfer a 3-amino-3-carboxypropyl (ACP) group from S-adenosyl-L-methionine (SAM) to a histidine residue, the reaction is assisted by a reduction system comprising DPH3 and a NADH-dependent reductase, predominantly CBR1.</text>
</comment>
<accession>A0A9P6NSZ2</accession>
<keyword evidence="7" id="KW-0949">S-adenosyl-L-methionine</keyword>
<dbReference type="OrthoDB" id="1649088at2759"/>
<organism evidence="17 18">
    <name type="scientific">Cronartium quercuum f. sp. fusiforme G11</name>
    <dbReference type="NCBI Taxonomy" id="708437"/>
    <lineage>
        <taxon>Eukaryota</taxon>
        <taxon>Fungi</taxon>
        <taxon>Dikarya</taxon>
        <taxon>Basidiomycota</taxon>
        <taxon>Pucciniomycotina</taxon>
        <taxon>Pucciniomycetes</taxon>
        <taxon>Pucciniales</taxon>
        <taxon>Coleosporiaceae</taxon>
        <taxon>Cronartium</taxon>
    </lineage>
</organism>
<evidence type="ECO:0000313" key="17">
    <source>
        <dbReference type="EMBL" id="KAG0149718.1"/>
    </source>
</evidence>